<evidence type="ECO:0000259" key="4">
    <source>
        <dbReference type="SMART" id="SM00382"/>
    </source>
</evidence>
<dbReference type="InterPro" id="IPR027417">
    <property type="entry name" value="P-loop_NTPase"/>
</dbReference>
<organism evidence="5 6">
    <name type="scientific">Neobacillus rhizosphaerae</name>
    <dbReference type="NCBI Taxonomy" id="2880965"/>
    <lineage>
        <taxon>Bacteria</taxon>
        <taxon>Bacillati</taxon>
        <taxon>Bacillota</taxon>
        <taxon>Bacilli</taxon>
        <taxon>Bacillales</taxon>
        <taxon>Bacillaceae</taxon>
        <taxon>Neobacillus</taxon>
    </lineage>
</organism>
<keyword evidence="3" id="KW-0067">ATP-binding</keyword>
<dbReference type="NCBIfam" id="TIGR00368">
    <property type="entry name" value="YifB family Mg chelatase-like AAA ATPase"/>
    <property type="match status" value="1"/>
</dbReference>
<dbReference type="InterPro" id="IPR000523">
    <property type="entry name" value="Mg_chelatse_chII-like_cat_dom"/>
</dbReference>
<dbReference type="InterPro" id="IPR001208">
    <property type="entry name" value="MCM_dom"/>
</dbReference>
<dbReference type="Pfam" id="PF13335">
    <property type="entry name" value="Mg_chelatase_C"/>
    <property type="match status" value="1"/>
</dbReference>
<dbReference type="InterPro" id="IPR020568">
    <property type="entry name" value="Ribosomal_Su5_D2-typ_SF"/>
</dbReference>
<dbReference type="InterPro" id="IPR003593">
    <property type="entry name" value="AAA+_ATPase"/>
</dbReference>
<proteinExistence type="inferred from homology"/>
<accession>A0ABN8KNN6</accession>
<comment type="similarity">
    <text evidence="1">Belongs to the Mg-chelatase subunits D/I family. ComM subfamily.</text>
</comment>
<dbReference type="Proteomes" id="UP000838308">
    <property type="component" value="Unassembled WGS sequence"/>
</dbReference>
<comment type="caution">
    <text evidence="5">The sequence shown here is derived from an EMBL/GenBank/DDBJ whole genome shotgun (WGS) entry which is preliminary data.</text>
</comment>
<keyword evidence="6" id="KW-1185">Reference proteome</keyword>
<dbReference type="SUPFAM" id="SSF52540">
    <property type="entry name" value="P-loop containing nucleoside triphosphate hydrolases"/>
    <property type="match status" value="1"/>
</dbReference>
<reference evidence="5" key="1">
    <citation type="submission" date="2022-04" db="EMBL/GenBank/DDBJ databases">
        <authorList>
            <person name="Criscuolo A."/>
        </authorList>
    </citation>
    <scope>NUCLEOTIDE SEQUENCE</scope>
    <source>
        <strain evidence="5">CIP111895</strain>
    </source>
</reference>
<dbReference type="PANTHER" id="PTHR32039:SF7">
    <property type="entry name" value="COMPETENCE PROTEIN COMM"/>
    <property type="match status" value="1"/>
</dbReference>
<dbReference type="InterPro" id="IPR004482">
    <property type="entry name" value="Mg_chelat-rel"/>
</dbReference>
<dbReference type="Pfam" id="PF13541">
    <property type="entry name" value="ChlI"/>
    <property type="match status" value="1"/>
</dbReference>
<gene>
    <name evidence="5" type="primary">comM</name>
    <name evidence="5" type="ORF">BACCIP111895_01306</name>
</gene>
<evidence type="ECO:0000256" key="3">
    <source>
        <dbReference type="ARBA" id="ARBA00022840"/>
    </source>
</evidence>
<dbReference type="EMBL" id="CALBWS010000005">
    <property type="protein sequence ID" value="CAH2714152.1"/>
    <property type="molecule type" value="Genomic_DNA"/>
</dbReference>
<name>A0ABN8KNN6_9BACI</name>
<dbReference type="InterPro" id="IPR045006">
    <property type="entry name" value="CHLI-like"/>
</dbReference>
<sequence length="498" mass="54723">MWARVTSIGLKGMEGYRVNVEVGTFVGNDSFKIVGLPDAAVKESKERIIAALSLLGYVLSGNKIIINLSPADQKKIGPMFDFPMAIGLLLSLHEVEAMIPADTGFLGALSLDGSVQPVEGLLPAVLAAKRQGIRRLYIPLDEHLPAFDIEGLEIIYVSSLKDVIGHLTGQWNPSIFKKIEVDRECENNRYLDFQQIIGHAGAKYALEVAAAGEHHVLLTGPPGCGKSLLAESFPSIFPLLTKEAQLEVLSLYQLSRNAYSQSQLPPYRSPHHSASGVAIIGGGQYPKPGEISLAHRGVLFLDEIGEFSKKTLDMLRQPLENGSITISRTHASITYPASFVLIAAMNPCPCGYAGSNAHYCTYSPKQILSYQNRLSGPLRDRFDINLKLSPIDLNAARMALQGELSKIVQERVKEARERQYDRYGQEVCNSRVSYEVLLRTNPLSDAQQSFIQQLAIKNTWSNRTQIKIIRLARTISDLQASPAITDQSISQAIKLNTV</sequence>
<feature type="domain" description="AAA+ ATPase" evidence="4">
    <location>
        <begin position="212"/>
        <end position="392"/>
    </location>
</feature>
<evidence type="ECO:0000256" key="2">
    <source>
        <dbReference type="ARBA" id="ARBA00022741"/>
    </source>
</evidence>
<dbReference type="InterPro" id="IPR014721">
    <property type="entry name" value="Ribsml_uS5_D2-typ_fold_subgr"/>
</dbReference>
<dbReference type="Gene3D" id="3.30.230.10">
    <property type="match status" value="1"/>
</dbReference>
<evidence type="ECO:0000313" key="5">
    <source>
        <dbReference type="EMBL" id="CAH2714152.1"/>
    </source>
</evidence>
<dbReference type="Pfam" id="PF01078">
    <property type="entry name" value="Mg_chelatase"/>
    <property type="match status" value="1"/>
</dbReference>
<dbReference type="PRINTS" id="PR01657">
    <property type="entry name" value="MCMFAMILY"/>
</dbReference>
<keyword evidence="2" id="KW-0547">Nucleotide-binding</keyword>
<evidence type="ECO:0000313" key="6">
    <source>
        <dbReference type="Proteomes" id="UP000838308"/>
    </source>
</evidence>
<evidence type="ECO:0000256" key="1">
    <source>
        <dbReference type="ARBA" id="ARBA00006354"/>
    </source>
</evidence>
<dbReference type="PANTHER" id="PTHR32039">
    <property type="entry name" value="MAGNESIUM-CHELATASE SUBUNIT CHLI"/>
    <property type="match status" value="1"/>
</dbReference>
<protein>
    <submittedName>
        <fullName evidence="5">Competence protein ComM</fullName>
    </submittedName>
</protein>
<dbReference type="SUPFAM" id="SSF54211">
    <property type="entry name" value="Ribosomal protein S5 domain 2-like"/>
    <property type="match status" value="1"/>
</dbReference>
<dbReference type="Gene3D" id="3.40.50.300">
    <property type="entry name" value="P-loop containing nucleotide triphosphate hydrolases"/>
    <property type="match status" value="1"/>
</dbReference>
<dbReference type="SMART" id="SM00382">
    <property type="entry name" value="AAA"/>
    <property type="match status" value="1"/>
</dbReference>
<dbReference type="RefSeq" id="WP_248734480.1">
    <property type="nucleotide sequence ID" value="NZ_CALBWS010000005.1"/>
</dbReference>
<dbReference type="InterPro" id="IPR025158">
    <property type="entry name" value="Mg_chelat-rel_C"/>
</dbReference>